<dbReference type="InterPro" id="IPR029044">
    <property type="entry name" value="Nucleotide-diphossugar_trans"/>
</dbReference>
<protein>
    <recommendedName>
        <fullName evidence="3">Glycosyl transferase family 2</fullName>
    </recommendedName>
</protein>
<sequence length="271" mass="29854">MIGDTFRQFKHRRRLARARAELHARPDGGAAHGLPGRLVVSLTSYPARFGTLGLTLACLLRQTVRPDRIILWLADDDLQHLPAEVASLPGVDVLTCPDFRSYNKIVPTLLLHPDAFVVTADDDVYYPHGWLAGLVAAASAGAPVACHRAHRVVLRGAGPASYDVWQHNMDRPEHSPMVFPTGVSGVIYAPGIFHSDVVRDDLFTTLAPTSDDIWLYWMYRLNGIDAQKIGHRVRILEWQGSQGQSLRDANTQGTGNDRALAAMIAHYGWPG</sequence>
<proteinExistence type="predicted"/>
<dbReference type="EMBL" id="FTPS01000001">
    <property type="protein sequence ID" value="SIT83312.1"/>
    <property type="molecule type" value="Genomic_DNA"/>
</dbReference>
<evidence type="ECO:0008006" key="3">
    <source>
        <dbReference type="Google" id="ProtNLM"/>
    </source>
</evidence>
<reference evidence="1 2" key="1">
    <citation type="submission" date="2017-01" db="EMBL/GenBank/DDBJ databases">
        <authorList>
            <person name="Mah S.A."/>
            <person name="Swanson W.J."/>
            <person name="Moy G.W."/>
            <person name="Vacquier V.D."/>
        </authorList>
    </citation>
    <scope>NUCLEOTIDE SEQUENCE [LARGE SCALE GENOMIC DNA]</scope>
    <source>
        <strain evidence="1 2">DSM 21219</strain>
    </source>
</reference>
<evidence type="ECO:0000313" key="1">
    <source>
        <dbReference type="EMBL" id="SIT83312.1"/>
    </source>
</evidence>
<organism evidence="1 2">
    <name type="scientific">Pontibaca methylaminivorans</name>
    <dbReference type="NCBI Taxonomy" id="515897"/>
    <lineage>
        <taxon>Bacteria</taxon>
        <taxon>Pseudomonadati</taxon>
        <taxon>Pseudomonadota</taxon>
        <taxon>Alphaproteobacteria</taxon>
        <taxon>Rhodobacterales</taxon>
        <taxon>Roseobacteraceae</taxon>
        <taxon>Pontibaca</taxon>
    </lineage>
</organism>
<accession>A0A1R3WYK3</accession>
<dbReference type="AlphaFoldDB" id="A0A1R3WYK3"/>
<dbReference type="STRING" id="515897.SAMN05421849_1881"/>
<name>A0A1R3WYK3_9RHOB</name>
<dbReference type="Proteomes" id="UP000192455">
    <property type="component" value="Unassembled WGS sequence"/>
</dbReference>
<dbReference type="OrthoDB" id="5465469at2"/>
<keyword evidence="2" id="KW-1185">Reference proteome</keyword>
<evidence type="ECO:0000313" key="2">
    <source>
        <dbReference type="Proteomes" id="UP000192455"/>
    </source>
</evidence>
<gene>
    <name evidence="1" type="ORF">SAMN05421849_1881</name>
</gene>
<dbReference type="SUPFAM" id="SSF53448">
    <property type="entry name" value="Nucleotide-diphospho-sugar transferases"/>
    <property type="match status" value="1"/>
</dbReference>